<proteinExistence type="predicted"/>
<evidence type="ECO:0000313" key="1">
    <source>
        <dbReference type="EMBL" id="ORJ58288.1"/>
    </source>
</evidence>
<dbReference type="Proteomes" id="UP000193136">
    <property type="component" value="Unassembled WGS sequence"/>
</dbReference>
<name>A0A1X0XZM5_9BACT</name>
<keyword evidence="2" id="KW-1185">Reference proteome</keyword>
<dbReference type="AlphaFoldDB" id="A0A1X0XZM5"/>
<evidence type="ECO:0008006" key="3">
    <source>
        <dbReference type="Google" id="ProtNLM"/>
    </source>
</evidence>
<reference evidence="1 2" key="1">
    <citation type="submission" date="2017-03" db="EMBL/GenBank/DDBJ databases">
        <title>Genome sequence of Geothermobacter sp. EPR-M, Deep-Sea Iron Reducer.</title>
        <authorList>
            <person name="Tully B."/>
            <person name="Savalia P."/>
            <person name="Abuyen K."/>
            <person name="Baughan C."/>
            <person name="Romero E."/>
            <person name="Ronkowski C."/>
            <person name="Torres B."/>
            <person name="Tremblay J."/>
            <person name="Trujillo A."/>
            <person name="Tyler M."/>
            <person name="Perez-Rodriguez I."/>
            <person name="Amend J."/>
        </authorList>
    </citation>
    <scope>NUCLEOTIDE SEQUENCE [LARGE SCALE GENOMIC DNA]</scope>
    <source>
        <strain evidence="1 2">EPR-M</strain>
    </source>
</reference>
<dbReference type="OrthoDB" id="5397789at2"/>
<comment type="caution">
    <text evidence="1">The sequence shown here is derived from an EMBL/GenBank/DDBJ whole genome shotgun (WGS) entry which is preliminary data.</text>
</comment>
<evidence type="ECO:0000313" key="2">
    <source>
        <dbReference type="Proteomes" id="UP000193136"/>
    </source>
</evidence>
<accession>A0A1X0XZM5</accession>
<organism evidence="1 2">
    <name type="scientific">Geothermobacter hydrogeniphilus</name>
    <dbReference type="NCBI Taxonomy" id="1969733"/>
    <lineage>
        <taxon>Bacteria</taxon>
        <taxon>Pseudomonadati</taxon>
        <taxon>Thermodesulfobacteriota</taxon>
        <taxon>Desulfuromonadia</taxon>
        <taxon>Desulfuromonadales</taxon>
        <taxon>Geothermobacteraceae</taxon>
        <taxon>Geothermobacter</taxon>
    </lineage>
</organism>
<dbReference type="EMBL" id="NAAD01000016">
    <property type="protein sequence ID" value="ORJ58288.1"/>
    <property type="molecule type" value="Genomic_DNA"/>
</dbReference>
<protein>
    <recommendedName>
        <fullName evidence="3">AXH domain-containing protein</fullName>
    </recommendedName>
</protein>
<sequence>MHCPVCKSLEQEQKNLDLHAEGFYENITECRICGSSWSVNHGVAELINDPQEKSFLEGMSECVEGDDYGWAA</sequence>
<dbReference type="RefSeq" id="WP_085011157.1">
    <property type="nucleotide sequence ID" value="NZ_NAAD01000016.1"/>
</dbReference>
<gene>
    <name evidence="1" type="ORF">B5V00_12575</name>
</gene>